<accession>A0AAW9D758</accession>
<reference evidence="1" key="1">
    <citation type="journal article" date="2023" name="Front. Microbiol.">
        <title>Genomic diversity and taxonomic marker for Arcobacter species.</title>
        <authorList>
            <person name="Zhou G."/>
            <person name="Gu Y."/>
            <person name="Wang H."/>
            <person name="Chen X."/>
            <person name="Zhang X."/>
            <person name="Shao Z."/>
            <person name="Yan X."/>
            <person name="Zhang J."/>
            <person name="Zhang M."/>
        </authorList>
    </citation>
    <scope>NUCLEOTIDE SEQUENCE</scope>
    <source>
        <strain evidence="1">BJSY19SF1-2</strain>
    </source>
</reference>
<evidence type="ECO:0000313" key="1">
    <source>
        <dbReference type="EMBL" id="MDX4068110.1"/>
    </source>
</evidence>
<gene>
    <name evidence="1" type="ORF">Q6A80_00060</name>
</gene>
<dbReference type="RefSeq" id="WP_319047315.1">
    <property type="nucleotide sequence ID" value="NZ_JAUQUR010000001.1"/>
</dbReference>
<dbReference type="Proteomes" id="UP001283691">
    <property type="component" value="Unassembled WGS sequence"/>
</dbReference>
<dbReference type="AlphaFoldDB" id="A0AAW9D758"/>
<sequence>MNSLNLFFNHYSFLEIEEEECKSLLSLLIKAIEALDNKLDFQYDFYIEVEKLLDFKVYDGITLETVLDNLDEDLEHFFLDFLTRSNNIENLFSIDKYLELLPDYDVYLDGDGSGEQYYLLSLSYSLNGYLLSLARNIWDKPLVNVGRFNKDQTSERIDLNNISNENHSNGLVEVIQEKEKYLIFNQLPQDKMFYTDAFKKWFFKRTEGDIEKIIAKMNFAMKHKIDRRNGCIGKIDSAEISNLYEVVVGDSNENDRAKIRVFFKDYNHITNVIYGFIKCREEGMTYQEAGHIKNTEEIIKKEKLFD</sequence>
<reference evidence="1" key="2">
    <citation type="submission" date="2023-07" db="EMBL/GenBank/DDBJ databases">
        <authorList>
            <person name="Zhang M."/>
            <person name="Zhou G."/>
        </authorList>
    </citation>
    <scope>NUCLEOTIDE SEQUENCE</scope>
    <source>
        <strain evidence="1">BJSY19SF1-2</strain>
    </source>
</reference>
<organism evidence="1 2">
    <name type="scientific">Aliarcobacter skirrowii</name>
    <dbReference type="NCBI Taxonomy" id="28200"/>
    <lineage>
        <taxon>Bacteria</taxon>
        <taxon>Pseudomonadati</taxon>
        <taxon>Campylobacterota</taxon>
        <taxon>Epsilonproteobacteria</taxon>
        <taxon>Campylobacterales</taxon>
        <taxon>Arcobacteraceae</taxon>
        <taxon>Aliarcobacter</taxon>
    </lineage>
</organism>
<dbReference type="EMBL" id="JAUQUR010000001">
    <property type="protein sequence ID" value="MDX4068110.1"/>
    <property type="molecule type" value="Genomic_DNA"/>
</dbReference>
<proteinExistence type="predicted"/>
<comment type="caution">
    <text evidence="1">The sequence shown here is derived from an EMBL/GenBank/DDBJ whole genome shotgun (WGS) entry which is preliminary data.</text>
</comment>
<protein>
    <submittedName>
        <fullName evidence="1">Uncharacterized protein</fullName>
    </submittedName>
</protein>
<name>A0AAW9D758_9BACT</name>
<evidence type="ECO:0000313" key="2">
    <source>
        <dbReference type="Proteomes" id="UP001283691"/>
    </source>
</evidence>